<comment type="caution">
    <text evidence="1">The sequence shown here is derived from an EMBL/GenBank/DDBJ whole genome shotgun (WGS) entry which is preliminary data.</text>
</comment>
<name>A0ACC0BPE4_CATRO</name>
<evidence type="ECO:0000313" key="2">
    <source>
        <dbReference type="Proteomes" id="UP001060085"/>
    </source>
</evidence>
<proteinExistence type="predicted"/>
<organism evidence="1 2">
    <name type="scientific">Catharanthus roseus</name>
    <name type="common">Madagascar periwinkle</name>
    <name type="synonym">Vinca rosea</name>
    <dbReference type="NCBI Taxonomy" id="4058"/>
    <lineage>
        <taxon>Eukaryota</taxon>
        <taxon>Viridiplantae</taxon>
        <taxon>Streptophyta</taxon>
        <taxon>Embryophyta</taxon>
        <taxon>Tracheophyta</taxon>
        <taxon>Spermatophyta</taxon>
        <taxon>Magnoliopsida</taxon>
        <taxon>eudicotyledons</taxon>
        <taxon>Gunneridae</taxon>
        <taxon>Pentapetalae</taxon>
        <taxon>asterids</taxon>
        <taxon>lamiids</taxon>
        <taxon>Gentianales</taxon>
        <taxon>Apocynaceae</taxon>
        <taxon>Rauvolfioideae</taxon>
        <taxon>Vinceae</taxon>
        <taxon>Catharanthinae</taxon>
        <taxon>Catharanthus</taxon>
    </lineage>
</organism>
<accession>A0ACC0BPE4</accession>
<sequence>MMIIMGSSKNHHHKKNNKWCFLLCFRPNILEESFKPIKGSQEGKIFLTFSNDQKKTDGSKSPLRRFPRVMKAIFSNSTSSSTKKKRNKKSEKEISRSSSDSNISSKFQKIFDTSCEKKSKSILSSSSSSYKLDSSAENSVSSRSSLFSTTSTSSGSSMHFSSSSSSISSMVSSSRTGSESKQSGSVDLKELKPNNKPPIVPSSSPPPPPAMKKKENGSFNTDIGLYFVLICLVGLIFSGKAFAIFCTSTCLFLIPPLSSKEASSSSEETDVDSIIDDVDSDGYKKKIIMEGLLERNRTRML</sequence>
<evidence type="ECO:0000313" key="1">
    <source>
        <dbReference type="EMBL" id="KAI5674526.1"/>
    </source>
</evidence>
<dbReference type="EMBL" id="CM044703">
    <property type="protein sequence ID" value="KAI5674526.1"/>
    <property type="molecule type" value="Genomic_DNA"/>
</dbReference>
<keyword evidence="2" id="KW-1185">Reference proteome</keyword>
<gene>
    <name evidence="1" type="ORF">M9H77_14890</name>
</gene>
<protein>
    <submittedName>
        <fullName evidence="1">Uncharacterized protein</fullName>
    </submittedName>
</protein>
<reference evidence="2" key="1">
    <citation type="journal article" date="2023" name="Nat. Plants">
        <title>Single-cell RNA sequencing provides a high-resolution roadmap for understanding the multicellular compartmentation of specialized metabolism.</title>
        <authorList>
            <person name="Sun S."/>
            <person name="Shen X."/>
            <person name="Li Y."/>
            <person name="Li Y."/>
            <person name="Wang S."/>
            <person name="Li R."/>
            <person name="Zhang H."/>
            <person name="Shen G."/>
            <person name="Guo B."/>
            <person name="Wei J."/>
            <person name="Xu J."/>
            <person name="St-Pierre B."/>
            <person name="Chen S."/>
            <person name="Sun C."/>
        </authorList>
    </citation>
    <scope>NUCLEOTIDE SEQUENCE [LARGE SCALE GENOMIC DNA]</scope>
</reference>
<dbReference type="Proteomes" id="UP001060085">
    <property type="component" value="Linkage Group LG03"/>
</dbReference>